<reference evidence="2 3" key="1">
    <citation type="submission" date="2019-05" db="EMBL/GenBank/DDBJ databases">
        <title>Emergence of the Ug99 lineage of the wheat stem rust pathogen through somatic hybridization.</title>
        <authorList>
            <person name="Li F."/>
            <person name="Upadhyaya N.M."/>
            <person name="Sperschneider J."/>
            <person name="Matny O."/>
            <person name="Nguyen-Phuc H."/>
            <person name="Mago R."/>
            <person name="Raley C."/>
            <person name="Miller M.E."/>
            <person name="Silverstein K.A.T."/>
            <person name="Henningsen E."/>
            <person name="Hirsch C.D."/>
            <person name="Visser B."/>
            <person name="Pretorius Z.A."/>
            <person name="Steffenson B.J."/>
            <person name="Schwessinger B."/>
            <person name="Dodds P.N."/>
            <person name="Figueroa M."/>
        </authorList>
    </citation>
    <scope>NUCLEOTIDE SEQUENCE [LARGE SCALE GENOMIC DNA]</scope>
    <source>
        <strain evidence="2">21-0</strain>
    </source>
</reference>
<evidence type="ECO:0000256" key="1">
    <source>
        <dbReference type="SAM" id="MobiDB-lite"/>
    </source>
</evidence>
<feature type="compositionally biased region" description="Polar residues" evidence="1">
    <location>
        <begin position="217"/>
        <end position="230"/>
    </location>
</feature>
<protein>
    <submittedName>
        <fullName evidence="2">Uncharacterized protein</fullName>
    </submittedName>
</protein>
<sequence length="310" mass="33998">MTPLFNTTPRLFKVIACWFDSIGFLRLEVFINPNRLVIHLKLFDSTSAFSLPSSLFNSSSSILSCCLVDSLATTTIRSLGIFRSPIRRGLMPPIELYIATPLACYPHQRLFDGASDQFEHLVRTLQPWQLLLPPLSIPNDSCQLQLPPSACNIPTPSSATTLSLTICCCCPSSSHSNCGSIDLFAARSTCFTAPKAGQLTSTTNNLKKHWRSQSIIISKNDRTTTASQADPPSCPIPSKTSKLNPGSYHPPPTDPWTKSNHQRLLPSIFTSNDYILSLQHHPLDQSQSRQRQASTASSAQSILISIASSL</sequence>
<dbReference type="AlphaFoldDB" id="A0A5B0M303"/>
<evidence type="ECO:0000313" key="2">
    <source>
        <dbReference type="EMBL" id="KAA1070360.1"/>
    </source>
</evidence>
<proteinExistence type="predicted"/>
<keyword evidence="3" id="KW-1185">Reference proteome</keyword>
<organism evidence="2 3">
    <name type="scientific">Puccinia graminis f. sp. tritici</name>
    <dbReference type="NCBI Taxonomy" id="56615"/>
    <lineage>
        <taxon>Eukaryota</taxon>
        <taxon>Fungi</taxon>
        <taxon>Dikarya</taxon>
        <taxon>Basidiomycota</taxon>
        <taxon>Pucciniomycotina</taxon>
        <taxon>Pucciniomycetes</taxon>
        <taxon>Pucciniales</taxon>
        <taxon>Pucciniaceae</taxon>
        <taxon>Puccinia</taxon>
    </lineage>
</organism>
<accession>A0A5B0M303</accession>
<feature type="region of interest" description="Disordered" evidence="1">
    <location>
        <begin position="217"/>
        <end position="260"/>
    </location>
</feature>
<gene>
    <name evidence="2" type="ORF">PGT21_009690</name>
</gene>
<name>A0A5B0M303_PUCGR</name>
<evidence type="ECO:0000313" key="3">
    <source>
        <dbReference type="Proteomes" id="UP000324748"/>
    </source>
</evidence>
<dbReference type="EMBL" id="VSWC01000171">
    <property type="protein sequence ID" value="KAA1070360.1"/>
    <property type="molecule type" value="Genomic_DNA"/>
</dbReference>
<comment type="caution">
    <text evidence="2">The sequence shown here is derived from an EMBL/GenBank/DDBJ whole genome shotgun (WGS) entry which is preliminary data.</text>
</comment>
<dbReference type="Proteomes" id="UP000324748">
    <property type="component" value="Unassembled WGS sequence"/>
</dbReference>